<keyword evidence="3" id="KW-0620">Polyamine biosynthesis</keyword>
<dbReference type="Pfam" id="PF01564">
    <property type="entry name" value="Spermine_synth"/>
    <property type="match status" value="1"/>
</dbReference>
<dbReference type="GO" id="GO:0016740">
    <property type="term" value="F:transferase activity"/>
    <property type="evidence" value="ECO:0007669"/>
    <property type="project" value="UniProtKB-KW"/>
</dbReference>
<feature type="domain" description="PABS" evidence="4">
    <location>
        <begin position="1"/>
        <end position="235"/>
    </location>
</feature>
<organism evidence="5">
    <name type="scientific">marine metagenome</name>
    <dbReference type="NCBI Taxonomy" id="408172"/>
    <lineage>
        <taxon>unclassified sequences</taxon>
        <taxon>metagenomes</taxon>
        <taxon>ecological metagenomes</taxon>
    </lineage>
</organism>
<dbReference type="AlphaFoldDB" id="A0A381NJU8"/>
<accession>A0A381NJU8</accession>
<sequence length="288" mass="33381">VLSVTNPLQGRIVHREQSLYQTILVDDTGSRRCLQFSVRRDQRNQSCIDLKYPQRMVFTYTQMMMAGLLLTPNPKKILIIGLGGGTLPLALNDLFPGTLIDVVEIDAVVVRVAEEYFGFQSGERINVFEMDGRIFTKRALIRGDRYDLIILDAFNGDYIPEHLMTREYLQETRTLLGTQGTLVANTFSKSRLYDHESVTYASVFGDFFNFKHYPSSNRIILISMAGLPTLDLLQSRAERWRKRLRPYRIPIHNYPDRMSRTTDWDLEARVLTDQYAPANLLRSRNRHR</sequence>
<dbReference type="NCBIfam" id="NF037959">
    <property type="entry name" value="MFS_SpdSyn"/>
    <property type="match status" value="1"/>
</dbReference>
<evidence type="ECO:0000259" key="4">
    <source>
        <dbReference type="PROSITE" id="PS51006"/>
    </source>
</evidence>
<name>A0A381NJU8_9ZZZZ</name>
<protein>
    <recommendedName>
        <fullName evidence="4">PABS domain-containing protein</fullName>
    </recommendedName>
</protein>
<evidence type="ECO:0000256" key="2">
    <source>
        <dbReference type="ARBA" id="ARBA00022679"/>
    </source>
</evidence>
<gene>
    <name evidence="5" type="ORF">METZ01_LOCUS7503</name>
</gene>
<dbReference type="EMBL" id="UINC01000399">
    <property type="protein sequence ID" value="SUZ54649.1"/>
    <property type="molecule type" value="Genomic_DNA"/>
</dbReference>
<dbReference type="SUPFAM" id="SSF53335">
    <property type="entry name" value="S-adenosyl-L-methionine-dependent methyltransferases"/>
    <property type="match status" value="1"/>
</dbReference>
<dbReference type="InterPro" id="IPR030374">
    <property type="entry name" value="PABS"/>
</dbReference>
<dbReference type="PANTHER" id="PTHR43317:SF1">
    <property type="entry name" value="THERMOSPERMINE SYNTHASE ACAULIS5"/>
    <property type="match status" value="1"/>
</dbReference>
<dbReference type="PROSITE" id="PS51006">
    <property type="entry name" value="PABS_2"/>
    <property type="match status" value="1"/>
</dbReference>
<comment type="similarity">
    <text evidence="1">Belongs to the spermidine/spermine synthase family.</text>
</comment>
<proteinExistence type="inferred from homology"/>
<dbReference type="Gene3D" id="3.40.50.150">
    <property type="entry name" value="Vaccinia Virus protein VP39"/>
    <property type="match status" value="1"/>
</dbReference>
<evidence type="ECO:0000256" key="1">
    <source>
        <dbReference type="ARBA" id="ARBA00007867"/>
    </source>
</evidence>
<keyword evidence="2" id="KW-0808">Transferase</keyword>
<dbReference type="PANTHER" id="PTHR43317">
    <property type="entry name" value="THERMOSPERMINE SYNTHASE ACAULIS5"/>
    <property type="match status" value="1"/>
</dbReference>
<dbReference type="CDD" id="cd02440">
    <property type="entry name" value="AdoMet_MTases"/>
    <property type="match status" value="1"/>
</dbReference>
<feature type="non-terminal residue" evidence="5">
    <location>
        <position position="1"/>
    </location>
</feature>
<dbReference type="InterPro" id="IPR029063">
    <property type="entry name" value="SAM-dependent_MTases_sf"/>
</dbReference>
<evidence type="ECO:0000256" key="3">
    <source>
        <dbReference type="ARBA" id="ARBA00023115"/>
    </source>
</evidence>
<dbReference type="GO" id="GO:0006596">
    <property type="term" value="P:polyamine biosynthetic process"/>
    <property type="evidence" value="ECO:0007669"/>
    <property type="project" value="UniProtKB-KW"/>
</dbReference>
<reference evidence="5" key="1">
    <citation type="submission" date="2018-05" db="EMBL/GenBank/DDBJ databases">
        <authorList>
            <person name="Lanie J.A."/>
            <person name="Ng W.-L."/>
            <person name="Kazmierczak K.M."/>
            <person name="Andrzejewski T.M."/>
            <person name="Davidsen T.M."/>
            <person name="Wayne K.J."/>
            <person name="Tettelin H."/>
            <person name="Glass J.I."/>
            <person name="Rusch D."/>
            <person name="Podicherti R."/>
            <person name="Tsui H.-C.T."/>
            <person name="Winkler M.E."/>
        </authorList>
    </citation>
    <scope>NUCLEOTIDE SEQUENCE</scope>
</reference>
<evidence type="ECO:0000313" key="5">
    <source>
        <dbReference type="EMBL" id="SUZ54649.1"/>
    </source>
</evidence>